<evidence type="ECO:0000256" key="1">
    <source>
        <dbReference type="SAM" id="Coils"/>
    </source>
</evidence>
<evidence type="ECO:0000256" key="2">
    <source>
        <dbReference type="SAM" id="MobiDB-lite"/>
    </source>
</evidence>
<evidence type="ECO:0000313" key="4">
    <source>
        <dbReference type="Proteomes" id="UP000325577"/>
    </source>
</evidence>
<reference evidence="3 4" key="1">
    <citation type="submission" date="2019-09" db="EMBL/GenBank/DDBJ databases">
        <title>A chromosome-level genome assembly of the Chinese tupelo Nyssa sinensis.</title>
        <authorList>
            <person name="Yang X."/>
            <person name="Kang M."/>
            <person name="Yang Y."/>
            <person name="Xiong H."/>
            <person name="Wang M."/>
            <person name="Zhang Z."/>
            <person name="Wang Z."/>
            <person name="Wu H."/>
            <person name="Ma T."/>
            <person name="Liu J."/>
            <person name="Xi Z."/>
        </authorList>
    </citation>
    <scope>NUCLEOTIDE SEQUENCE [LARGE SCALE GENOMIC DNA]</scope>
    <source>
        <strain evidence="3">J267</strain>
        <tissue evidence="3">Leaf</tissue>
    </source>
</reference>
<feature type="coiled-coil region" evidence="1">
    <location>
        <begin position="64"/>
        <end position="105"/>
    </location>
</feature>
<gene>
    <name evidence="3" type="ORF">F0562_011813</name>
</gene>
<accession>A0A5J4ZRT8</accession>
<dbReference type="AlphaFoldDB" id="A0A5J4ZRT8"/>
<dbReference type="EMBL" id="CM018048">
    <property type="protein sequence ID" value="KAA8521140.1"/>
    <property type="molecule type" value="Genomic_DNA"/>
</dbReference>
<dbReference type="Proteomes" id="UP000325577">
    <property type="component" value="Linkage Group LG5"/>
</dbReference>
<keyword evidence="4" id="KW-1185">Reference proteome</keyword>
<feature type="region of interest" description="Disordered" evidence="2">
    <location>
        <begin position="27"/>
        <end position="62"/>
    </location>
</feature>
<organism evidence="3 4">
    <name type="scientific">Nyssa sinensis</name>
    <dbReference type="NCBI Taxonomy" id="561372"/>
    <lineage>
        <taxon>Eukaryota</taxon>
        <taxon>Viridiplantae</taxon>
        <taxon>Streptophyta</taxon>
        <taxon>Embryophyta</taxon>
        <taxon>Tracheophyta</taxon>
        <taxon>Spermatophyta</taxon>
        <taxon>Magnoliopsida</taxon>
        <taxon>eudicotyledons</taxon>
        <taxon>Gunneridae</taxon>
        <taxon>Pentapetalae</taxon>
        <taxon>asterids</taxon>
        <taxon>Cornales</taxon>
        <taxon>Nyssaceae</taxon>
        <taxon>Nyssa</taxon>
    </lineage>
</organism>
<name>A0A5J4ZRT8_9ASTE</name>
<keyword evidence="1" id="KW-0175">Coiled coil</keyword>
<sequence>MHKAVQLGLEEQLGMLLQEDIPPLGGVDFENSGKAVGEDSDAEGHVKVEKEEEDQASDGTFSSLAQLDEEIEALIEKLELRVAEVEALTAKLEALKRRRSLVASQAQIKSA</sequence>
<proteinExistence type="predicted"/>
<protein>
    <submittedName>
        <fullName evidence="3">Uncharacterized protein</fullName>
    </submittedName>
</protein>
<evidence type="ECO:0000313" key="3">
    <source>
        <dbReference type="EMBL" id="KAA8521140.1"/>
    </source>
</evidence>